<evidence type="ECO:0000313" key="2">
    <source>
        <dbReference type="Proteomes" id="UP000824120"/>
    </source>
</evidence>
<dbReference type="PANTHER" id="PTHR46238:SF8">
    <property type="entry name" value="ENDONUCLEASE_EXONUCLEASE_PHOSPHATASE DOMAIN-CONTAINING PROTEIN"/>
    <property type="match status" value="1"/>
</dbReference>
<accession>A0A9J5Y225</accession>
<proteinExistence type="predicted"/>
<comment type="caution">
    <text evidence="1">The sequence shown here is derived from an EMBL/GenBank/DDBJ whole genome shotgun (WGS) entry which is preliminary data.</text>
</comment>
<dbReference type="OrthoDB" id="1305822at2759"/>
<protein>
    <submittedName>
        <fullName evidence="1">Uncharacterized protein</fullName>
    </submittedName>
</protein>
<reference evidence="1 2" key="1">
    <citation type="submission" date="2020-09" db="EMBL/GenBank/DDBJ databases">
        <title>De no assembly of potato wild relative species, Solanum commersonii.</title>
        <authorList>
            <person name="Cho K."/>
        </authorList>
    </citation>
    <scope>NUCLEOTIDE SEQUENCE [LARGE SCALE GENOMIC DNA]</scope>
    <source>
        <strain evidence="1">LZ3.2</strain>
        <tissue evidence="1">Leaf</tissue>
    </source>
</reference>
<name>A0A9J5Y225_SOLCO</name>
<keyword evidence="2" id="KW-1185">Reference proteome</keyword>
<evidence type="ECO:0000313" key="1">
    <source>
        <dbReference type="EMBL" id="KAG5593994.1"/>
    </source>
</evidence>
<organism evidence="1 2">
    <name type="scientific">Solanum commersonii</name>
    <name type="common">Commerson's wild potato</name>
    <name type="synonym">Commerson's nightshade</name>
    <dbReference type="NCBI Taxonomy" id="4109"/>
    <lineage>
        <taxon>Eukaryota</taxon>
        <taxon>Viridiplantae</taxon>
        <taxon>Streptophyta</taxon>
        <taxon>Embryophyta</taxon>
        <taxon>Tracheophyta</taxon>
        <taxon>Spermatophyta</taxon>
        <taxon>Magnoliopsida</taxon>
        <taxon>eudicotyledons</taxon>
        <taxon>Gunneridae</taxon>
        <taxon>Pentapetalae</taxon>
        <taxon>asterids</taxon>
        <taxon>lamiids</taxon>
        <taxon>Solanales</taxon>
        <taxon>Solanaceae</taxon>
        <taxon>Solanoideae</taxon>
        <taxon>Solaneae</taxon>
        <taxon>Solanum</taxon>
    </lineage>
</organism>
<gene>
    <name evidence="1" type="ORF">H5410_035226</name>
</gene>
<sequence length="115" mass="13469">MYLYLECELGDAVYEIDVEVKFDMEGSRDINEDVTQCIGEALMKWKLASGVSCDKNVSSKLKGEFYRVTMCRHFRSDKIRHENVRAKVRVVSVRDKLKEAKLKWFDNVKRRCAVL</sequence>
<dbReference type="PANTHER" id="PTHR46238">
    <property type="entry name" value="REVERSE TRANSCRIPTASE DOMAIN-CONTAINING PROTEIN"/>
    <property type="match status" value="1"/>
</dbReference>
<dbReference type="Proteomes" id="UP000824120">
    <property type="component" value="Chromosome 7"/>
</dbReference>
<dbReference type="EMBL" id="JACXVP010000007">
    <property type="protein sequence ID" value="KAG5593994.1"/>
    <property type="molecule type" value="Genomic_DNA"/>
</dbReference>
<dbReference type="AlphaFoldDB" id="A0A9J5Y225"/>